<dbReference type="Proteomes" id="UP000265663">
    <property type="component" value="Unassembled WGS sequence"/>
</dbReference>
<feature type="region of interest" description="Disordered" evidence="1">
    <location>
        <begin position="42"/>
        <end position="84"/>
    </location>
</feature>
<feature type="region of interest" description="Disordered" evidence="1">
    <location>
        <begin position="220"/>
        <end position="248"/>
    </location>
</feature>
<protein>
    <submittedName>
        <fullName evidence="2">Uncharacterized protein</fullName>
    </submittedName>
</protein>
<accession>A0A3M7MF65</accession>
<evidence type="ECO:0000313" key="3">
    <source>
        <dbReference type="Proteomes" id="UP000265663"/>
    </source>
</evidence>
<gene>
    <name evidence="2" type="ORF">GMOD_00008982</name>
</gene>
<dbReference type="EMBL" id="KE747839">
    <property type="protein sequence ID" value="RMZ73176.1"/>
    <property type="molecule type" value="Genomic_DNA"/>
</dbReference>
<feature type="compositionally biased region" description="Basic and acidic residues" evidence="1">
    <location>
        <begin position="57"/>
        <end position="75"/>
    </location>
</feature>
<feature type="region of interest" description="Disordered" evidence="1">
    <location>
        <begin position="1"/>
        <end position="20"/>
    </location>
</feature>
<feature type="region of interest" description="Disordered" evidence="1">
    <location>
        <begin position="469"/>
        <end position="491"/>
    </location>
</feature>
<feature type="region of interest" description="Disordered" evidence="1">
    <location>
        <begin position="361"/>
        <end position="404"/>
    </location>
</feature>
<dbReference type="AlphaFoldDB" id="A0A3M7MF65"/>
<evidence type="ECO:0000256" key="1">
    <source>
        <dbReference type="SAM" id="MobiDB-lite"/>
    </source>
</evidence>
<proteinExistence type="predicted"/>
<sequence length="524" mass="56826">MLTSRFFGDHSPNEISSPTTCFDAGIEGAKVKKSPSWFFKGKKAKCDKPLPAPPRPESSETIRPRRQPSDAHSDAFEFDNLPDYHSDDEIEPLLIGRAAAHEAPTTSVKEPKIGLSETTKLQPRYNIFPAPSSRYFGYATPPVPATPVKGYTTVDKPEEPKLKTRPSLSALKAKTVKEDSTIEKSESPQKFRSRRPSFSALRSKGISTPTSLLSSFLHRRPHSNPILPGSSIFGGSKKVADHEPPPPLPPQIPVDIDSYPVPKPYKSVLTPFPTPRVVAARSCLRNTGGQGKGGHQARQISISKPTPMPQECGLPIPMDVPTVPFIKPFGPPPRRPPRPASLDEETLAFMREVGARMVYSPARSQGSGSNSTAAASTSTGTGTAATISSRTDANTPRKRSDTSSIEAYLGFPSGHGTPRKFSIESPLAANHVPSPARRLPCHHRNGSVSYSGFSQGVLYPPSSPFSSPVASSSSSLRGPFEQVRRPTDKEGDWTLEKRVSKEDGVRSGMLFRDQYGGFHFVADI</sequence>
<feature type="compositionally biased region" description="Basic and acidic residues" evidence="1">
    <location>
        <begin position="482"/>
        <end position="491"/>
    </location>
</feature>
<organism evidence="2 3">
    <name type="scientific">Pyrenophora seminiperda CCB06</name>
    <dbReference type="NCBI Taxonomy" id="1302712"/>
    <lineage>
        <taxon>Eukaryota</taxon>
        <taxon>Fungi</taxon>
        <taxon>Dikarya</taxon>
        <taxon>Ascomycota</taxon>
        <taxon>Pezizomycotina</taxon>
        <taxon>Dothideomycetes</taxon>
        <taxon>Pleosporomycetidae</taxon>
        <taxon>Pleosporales</taxon>
        <taxon>Pleosporineae</taxon>
        <taxon>Pleosporaceae</taxon>
        <taxon>Pyrenophora</taxon>
    </lineage>
</organism>
<feature type="compositionally biased region" description="Low complexity" evidence="1">
    <location>
        <begin position="366"/>
        <end position="391"/>
    </location>
</feature>
<dbReference type="OrthoDB" id="3785477at2759"/>
<name>A0A3M7MF65_9PLEO</name>
<reference evidence="2 3" key="1">
    <citation type="journal article" date="2014" name="PLoS ONE">
        <title>De novo Genome Assembly of the Fungal Plant Pathogen Pyrenophora semeniperda.</title>
        <authorList>
            <person name="Soliai M.M."/>
            <person name="Meyer S.E."/>
            <person name="Udall J.A."/>
            <person name="Elzinga D.E."/>
            <person name="Hermansen R.A."/>
            <person name="Bodily P.M."/>
            <person name="Hart A.A."/>
            <person name="Coleman C.E."/>
        </authorList>
    </citation>
    <scope>NUCLEOTIDE SEQUENCE [LARGE SCALE GENOMIC DNA]</scope>
    <source>
        <strain evidence="2 3">CCB06</strain>
        <tissue evidence="2">Mycelium</tissue>
    </source>
</reference>
<feature type="region of interest" description="Disordered" evidence="1">
    <location>
        <begin position="147"/>
        <end position="205"/>
    </location>
</feature>
<evidence type="ECO:0000313" key="2">
    <source>
        <dbReference type="EMBL" id="RMZ73176.1"/>
    </source>
</evidence>
<keyword evidence="3" id="KW-1185">Reference proteome</keyword>
<feature type="compositionally biased region" description="Basic and acidic residues" evidence="1">
    <location>
        <begin position="175"/>
        <end position="189"/>
    </location>
</feature>